<keyword evidence="12" id="KW-0221">Differentiation</keyword>
<evidence type="ECO:0000256" key="14">
    <source>
        <dbReference type="ARBA" id="ARBA00023018"/>
    </source>
</evidence>
<dbReference type="CDD" id="cd06703">
    <property type="entry name" value="PDZ2_Scribble-like"/>
    <property type="match status" value="1"/>
</dbReference>
<dbReference type="PANTHER" id="PTHR23119:SF57">
    <property type="entry name" value="PROTEIN SCRIBBLE HOMOLOG"/>
    <property type="match status" value="1"/>
</dbReference>
<dbReference type="Gene3D" id="3.90.190.10">
    <property type="entry name" value="Protein tyrosine phosphatase superfamily"/>
    <property type="match status" value="1"/>
</dbReference>
<dbReference type="GO" id="GO:0045211">
    <property type="term" value="C:postsynaptic membrane"/>
    <property type="evidence" value="ECO:0007669"/>
    <property type="project" value="TreeGrafter"/>
</dbReference>
<feature type="domain" description="Tyrosine specific protein phosphatases" evidence="25">
    <location>
        <begin position="82"/>
        <end position="158"/>
    </location>
</feature>
<dbReference type="GO" id="GO:0030154">
    <property type="term" value="P:cell differentiation"/>
    <property type="evidence" value="ECO:0007669"/>
    <property type="project" value="UniProtKB-KW"/>
</dbReference>
<evidence type="ECO:0000256" key="6">
    <source>
        <dbReference type="ARBA" id="ARBA00022473"/>
    </source>
</evidence>
<dbReference type="InterPro" id="IPR055414">
    <property type="entry name" value="LRR_R13L4/SHOC2-like"/>
</dbReference>
<keyword evidence="7" id="KW-1003">Cell membrane</keyword>
<keyword evidence="13" id="KW-0965">Cell junction</keyword>
<evidence type="ECO:0000256" key="11">
    <source>
        <dbReference type="ARBA" id="ARBA00022737"/>
    </source>
</evidence>
<reference evidence="30" key="1">
    <citation type="submission" date="2025-08" db="UniProtKB">
        <authorList>
            <consortium name="RefSeq"/>
        </authorList>
    </citation>
    <scope>IDENTIFICATION</scope>
    <source>
        <tissue evidence="30">Muscle</tissue>
    </source>
</reference>
<feature type="compositionally biased region" description="Basic and acidic residues" evidence="24">
    <location>
        <begin position="1200"/>
        <end position="1209"/>
    </location>
</feature>
<feature type="region of interest" description="Disordered" evidence="24">
    <location>
        <begin position="435"/>
        <end position="496"/>
    </location>
</feature>
<evidence type="ECO:0000256" key="15">
    <source>
        <dbReference type="ARBA" id="ARBA00023054"/>
    </source>
</evidence>
<protein>
    <recommendedName>
        <fullName evidence="22">Protein scribble homolog</fullName>
    </recommendedName>
</protein>
<evidence type="ECO:0000256" key="21">
    <source>
        <dbReference type="ARBA" id="ARBA00034110"/>
    </source>
</evidence>
<feature type="compositionally biased region" description="Basic and acidic residues" evidence="24">
    <location>
        <begin position="2555"/>
        <end position="2564"/>
    </location>
</feature>
<keyword evidence="8" id="KW-0963">Cytoplasm</keyword>
<evidence type="ECO:0000256" key="24">
    <source>
        <dbReference type="SAM" id="MobiDB-lite"/>
    </source>
</evidence>
<dbReference type="InterPro" id="IPR003595">
    <property type="entry name" value="Tyr_Pase_cat"/>
</dbReference>
<dbReference type="PROSITE" id="PS50056">
    <property type="entry name" value="TYR_PHOSPHATASE_2"/>
    <property type="match status" value="1"/>
</dbReference>
<feature type="region of interest" description="Disordered" evidence="24">
    <location>
        <begin position="1267"/>
        <end position="1300"/>
    </location>
</feature>
<dbReference type="GO" id="GO:0005737">
    <property type="term" value="C:cytoplasm"/>
    <property type="evidence" value="ECO:0007669"/>
    <property type="project" value="UniProtKB-SubCell"/>
</dbReference>
<dbReference type="FunFam" id="2.30.42.10:FF:000074">
    <property type="entry name" value="protein scribble homolog isoform X2"/>
    <property type="match status" value="1"/>
</dbReference>
<proteinExistence type="inferred from homology"/>
<feature type="coiled-coil region" evidence="23">
    <location>
        <begin position="1867"/>
        <end position="1894"/>
    </location>
</feature>
<feature type="region of interest" description="Disordered" evidence="24">
    <location>
        <begin position="1976"/>
        <end position="2013"/>
    </location>
</feature>
<feature type="region of interest" description="Disordered" evidence="24">
    <location>
        <begin position="1567"/>
        <end position="1606"/>
    </location>
</feature>
<keyword evidence="14" id="KW-0770">Synapse</keyword>
<dbReference type="Gene3D" id="3.80.10.10">
    <property type="entry name" value="Ribonuclease Inhibitor"/>
    <property type="match status" value="1"/>
</dbReference>
<feature type="domain" description="C2 tensin-type" evidence="28">
    <location>
        <begin position="175"/>
        <end position="301"/>
    </location>
</feature>
<organism evidence="29 30">
    <name type="scientific">Notothenia coriiceps</name>
    <name type="common">black rockcod</name>
    <dbReference type="NCBI Taxonomy" id="8208"/>
    <lineage>
        <taxon>Eukaryota</taxon>
        <taxon>Metazoa</taxon>
        <taxon>Chordata</taxon>
        <taxon>Craniata</taxon>
        <taxon>Vertebrata</taxon>
        <taxon>Euteleostomi</taxon>
        <taxon>Actinopterygii</taxon>
        <taxon>Neopterygii</taxon>
        <taxon>Teleostei</taxon>
        <taxon>Neoteleostei</taxon>
        <taxon>Acanthomorphata</taxon>
        <taxon>Eupercaria</taxon>
        <taxon>Perciformes</taxon>
        <taxon>Notothenioidei</taxon>
        <taxon>Nototheniidae</taxon>
        <taxon>Notothenia</taxon>
    </lineage>
</organism>
<evidence type="ECO:0000256" key="9">
    <source>
        <dbReference type="ARBA" id="ARBA00022553"/>
    </source>
</evidence>
<evidence type="ECO:0000313" key="30">
    <source>
        <dbReference type="RefSeq" id="XP_010781100.1"/>
    </source>
</evidence>
<feature type="region of interest" description="Disordered" evidence="24">
    <location>
        <begin position="2059"/>
        <end position="2177"/>
    </location>
</feature>
<keyword evidence="19" id="KW-0449">Lipoprotein</keyword>
<keyword evidence="17" id="KW-0564">Palmitate</keyword>
<evidence type="ECO:0000256" key="17">
    <source>
        <dbReference type="ARBA" id="ARBA00023139"/>
    </source>
</evidence>
<gene>
    <name evidence="30" type="primary">scrib</name>
</gene>
<dbReference type="Pfam" id="PF10409">
    <property type="entry name" value="PTEN_C2"/>
    <property type="match status" value="1"/>
</dbReference>
<evidence type="ECO:0000256" key="2">
    <source>
        <dbReference type="ARBA" id="ARBA00004496"/>
    </source>
</evidence>
<keyword evidence="11" id="KW-0677">Repeat</keyword>
<feature type="compositionally biased region" description="Acidic residues" evidence="24">
    <location>
        <begin position="458"/>
        <end position="467"/>
    </location>
</feature>
<feature type="compositionally biased region" description="Polar residues" evidence="24">
    <location>
        <begin position="2108"/>
        <end position="2124"/>
    </location>
</feature>
<feature type="compositionally biased region" description="Basic and acidic residues" evidence="24">
    <location>
        <begin position="2284"/>
        <end position="2306"/>
    </location>
</feature>
<dbReference type="GO" id="GO:0016323">
    <property type="term" value="C:basolateral plasma membrane"/>
    <property type="evidence" value="ECO:0007669"/>
    <property type="project" value="TreeGrafter"/>
</dbReference>
<dbReference type="OrthoDB" id="676979at2759"/>
<evidence type="ECO:0000256" key="8">
    <source>
        <dbReference type="ARBA" id="ARBA00022490"/>
    </source>
</evidence>
<dbReference type="InterPro" id="IPR003591">
    <property type="entry name" value="Leu-rich_rpt_typical-subtyp"/>
</dbReference>
<dbReference type="FunFam" id="2.30.42.10:FF:000114">
    <property type="entry name" value="protein scribble homolog isoform X1"/>
    <property type="match status" value="1"/>
</dbReference>
<dbReference type="InterPro" id="IPR032675">
    <property type="entry name" value="LRR_dom_sf"/>
</dbReference>
<dbReference type="InterPro" id="IPR029023">
    <property type="entry name" value="Tensin_phosphatase"/>
</dbReference>
<keyword evidence="29" id="KW-1185">Reference proteome</keyword>
<name>A0A6I9P0Z1_9TELE</name>
<dbReference type="SUPFAM" id="SSF49562">
    <property type="entry name" value="C2 domain (Calcium/lipid-binding domain, CaLB)"/>
    <property type="match status" value="1"/>
</dbReference>
<dbReference type="PROSITE" id="PS50106">
    <property type="entry name" value="PDZ"/>
    <property type="match status" value="4"/>
</dbReference>
<evidence type="ECO:0000256" key="4">
    <source>
        <dbReference type="ARBA" id="ARBA00004536"/>
    </source>
</evidence>
<dbReference type="InterPro" id="IPR036034">
    <property type="entry name" value="PDZ_sf"/>
</dbReference>
<comment type="subcellular location">
    <subcellularLocation>
        <location evidence="4">Cell junction</location>
        <location evidence="4">Adherens junction</location>
    </subcellularLocation>
    <subcellularLocation>
        <location evidence="1">Cell membrane</location>
        <topology evidence="1">Peripheral membrane protein</topology>
    </subcellularLocation>
    <subcellularLocation>
        <location evidence="3">Cell projection</location>
        <location evidence="3">Lamellipodium</location>
    </subcellularLocation>
    <subcellularLocation>
        <location evidence="2">Cytoplasm</location>
    </subcellularLocation>
    <subcellularLocation>
        <location evidence="21">Postsynapse</location>
    </subcellularLocation>
    <subcellularLocation>
        <location evidence="20">Presynapse</location>
    </subcellularLocation>
</comment>
<dbReference type="Pfam" id="PF00595">
    <property type="entry name" value="PDZ"/>
    <property type="match status" value="4"/>
</dbReference>
<evidence type="ECO:0000256" key="13">
    <source>
        <dbReference type="ARBA" id="ARBA00022949"/>
    </source>
</evidence>
<comment type="similarity">
    <text evidence="5">Belongs to the PTEN phosphatase protein family.</text>
</comment>
<evidence type="ECO:0000256" key="5">
    <source>
        <dbReference type="ARBA" id="ARBA00007881"/>
    </source>
</evidence>
<feature type="compositionally biased region" description="Acidic residues" evidence="24">
    <location>
        <begin position="1210"/>
        <end position="1227"/>
    </location>
</feature>
<evidence type="ECO:0000256" key="10">
    <source>
        <dbReference type="ARBA" id="ARBA00022614"/>
    </source>
</evidence>
<feature type="region of interest" description="Disordered" evidence="24">
    <location>
        <begin position="2511"/>
        <end position="2598"/>
    </location>
</feature>
<dbReference type="Proteomes" id="UP000504611">
    <property type="component" value="Unplaced"/>
</dbReference>
<feature type="compositionally biased region" description="Low complexity" evidence="24">
    <location>
        <begin position="2392"/>
        <end position="2401"/>
    </location>
</feature>
<dbReference type="RefSeq" id="XP_010781100.1">
    <property type="nucleotide sequence ID" value="XM_010782798.1"/>
</dbReference>
<evidence type="ECO:0000259" key="25">
    <source>
        <dbReference type="PROSITE" id="PS50056"/>
    </source>
</evidence>
<evidence type="ECO:0000256" key="22">
    <source>
        <dbReference type="ARBA" id="ARBA00072775"/>
    </source>
</evidence>
<evidence type="ECO:0000259" key="27">
    <source>
        <dbReference type="PROSITE" id="PS51181"/>
    </source>
</evidence>
<dbReference type="InterPro" id="IPR000387">
    <property type="entry name" value="Tyr_Pase_dom"/>
</dbReference>
<feature type="compositionally biased region" description="Low complexity" evidence="24">
    <location>
        <begin position="468"/>
        <end position="487"/>
    </location>
</feature>
<dbReference type="CDD" id="cd06702">
    <property type="entry name" value="PDZ3_Scribble-like"/>
    <property type="match status" value="1"/>
</dbReference>
<evidence type="ECO:0000256" key="23">
    <source>
        <dbReference type="SAM" id="Coils"/>
    </source>
</evidence>
<dbReference type="FunFam" id="3.80.10.10:FF:000338">
    <property type="entry name" value="protein scribble homolog isoform X12"/>
    <property type="match status" value="1"/>
</dbReference>
<feature type="domain" description="PDZ" evidence="26">
    <location>
        <begin position="1479"/>
        <end position="1567"/>
    </location>
</feature>
<keyword evidence="10" id="KW-0433">Leucine-rich repeat</keyword>
<feature type="compositionally biased region" description="Basic and acidic residues" evidence="24">
    <location>
        <begin position="1107"/>
        <end position="1140"/>
    </location>
</feature>
<feature type="region of interest" description="Disordered" evidence="24">
    <location>
        <begin position="365"/>
        <end position="406"/>
    </location>
</feature>
<dbReference type="GO" id="GO:0030027">
    <property type="term" value="C:lamellipodium"/>
    <property type="evidence" value="ECO:0007669"/>
    <property type="project" value="UniProtKB-SubCell"/>
</dbReference>
<keyword evidence="9" id="KW-0597">Phosphoprotein</keyword>
<feature type="domain" description="PDZ" evidence="26">
    <location>
        <begin position="1618"/>
        <end position="1707"/>
    </location>
</feature>
<accession>A0A6I9P0Z1</accession>
<evidence type="ECO:0000259" key="28">
    <source>
        <dbReference type="PROSITE" id="PS51182"/>
    </source>
</evidence>
<dbReference type="GO" id="GO:0019901">
    <property type="term" value="F:protein kinase binding"/>
    <property type="evidence" value="ECO:0007669"/>
    <property type="project" value="TreeGrafter"/>
</dbReference>
<evidence type="ECO:0000256" key="12">
    <source>
        <dbReference type="ARBA" id="ARBA00022782"/>
    </source>
</evidence>
<dbReference type="GO" id="GO:0014069">
    <property type="term" value="C:postsynaptic density"/>
    <property type="evidence" value="ECO:0007669"/>
    <property type="project" value="TreeGrafter"/>
</dbReference>
<keyword evidence="15 23" id="KW-0175">Coiled coil</keyword>
<keyword evidence="18" id="KW-0966">Cell projection</keyword>
<keyword evidence="16" id="KW-0472">Membrane</keyword>
<feature type="compositionally biased region" description="Acidic residues" evidence="24">
    <location>
        <begin position="2337"/>
        <end position="2347"/>
    </location>
</feature>
<feature type="compositionally biased region" description="Basic and acidic residues" evidence="24">
    <location>
        <begin position="1160"/>
        <end position="1181"/>
    </location>
</feature>
<evidence type="ECO:0000256" key="20">
    <source>
        <dbReference type="ARBA" id="ARBA00034106"/>
    </source>
</evidence>
<evidence type="ECO:0000256" key="16">
    <source>
        <dbReference type="ARBA" id="ARBA00023136"/>
    </source>
</evidence>
<dbReference type="InterPro" id="IPR029021">
    <property type="entry name" value="Prot-tyrosine_phosphatase-like"/>
</dbReference>
<feature type="region of interest" description="Disordered" evidence="24">
    <location>
        <begin position="2197"/>
        <end position="2350"/>
    </location>
</feature>
<dbReference type="GO" id="GO:0098793">
    <property type="term" value="C:presynapse"/>
    <property type="evidence" value="ECO:0007669"/>
    <property type="project" value="UniProtKB-SubCell"/>
</dbReference>
<dbReference type="GO" id="GO:0098887">
    <property type="term" value="P:neurotransmitter receptor transport, endosome to postsynaptic membrane"/>
    <property type="evidence" value="ECO:0007669"/>
    <property type="project" value="TreeGrafter"/>
</dbReference>
<evidence type="ECO:0000259" key="26">
    <source>
        <dbReference type="PROSITE" id="PS50106"/>
    </source>
</evidence>
<feature type="region of interest" description="Disordered" evidence="24">
    <location>
        <begin position="1199"/>
        <end position="1230"/>
    </location>
</feature>
<dbReference type="PROSITE" id="PS51181">
    <property type="entry name" value="PPASE_TENSIN"/>
    <property type="match status" value="1"/>
</dbReference>
<dbReference type="SMART" id="SM00228">
    <property type="entry name" value="PDZ"/>
    <property type="match status" value="4"/>
</dbReference>
<feature type="compositionally biased region" description="Basic and acidic residues" evidence="24">
    <location>
        <begin position="2444"/>
        <end position="2455"/>
    </location>
</feature>
<dbReference type="InterPro" id="IPR001611">
    <property type="entry name" value="Leu-rich_rpt"/>
</dbReference>
<feature type="region of interest" description="Disordered" evidence="24">
    <location>
        <begin position="2392"/>
        <end position="2472"/>
    </location>
</feature>
<dbReference type="CDD" id="cd06704">
    <property type="entry name" value="PDZ1_Scribble-like"/>
    <property type="match status" value="1"/>
</dbReference>
<dbReference type="FunFam" id="2.30.42.10:FF:000064">
    <property type="entry name" value="protein lap4 isoform X1"/>
    <property type="match status" value="1"/>
</dbReference>
<dbReference type="KEGG" id="ncc:104955471"/>
<dbReference type="Gene3D" id="2.60.40.1110">
    <property type="match status" value="1"/>
</dbReference>
<sequence length="2685" mass="296023">MEEPQRIDLTYITERIITIFCPPECPEEIYLQNLQEILLMLQSKHGHHYMLINLSQKHETLTQRNHKILDTGWVDHLAPDLDQMVSVCSTMKTWLQTHPKHVLVLHCRGGKGRLGVLVASYIHFSNMSDSADLSLDHFAMRRFYNDKLSALMTPSQKRYVWILGSTLKGALRMCPSPTFLLCVVLHGLPKIKPDGACCLFLRVYQSLQAVCTSAVYHVNAAQTDRLYFVLQPAQLLKGDIMVVCYDKNSRSASRQVVFRLQFHTGLVHGHTLTFSKADLDCASEDPRFPEEGKVELRFSDSPEKITGRELWHNGHCVTVDYDTLDPLVRRDSYQDASPLETAPPHVLDPGVRKNIEQGASFHLSVSSPGWSDRAPSASSDSGLSVASHGWATAGPRRGAAREKGTQAGRLFPGVDFEIVQPLLEVMTELAASGRGEMTGGMEHTINGEASSSERETDILDDEDEVDSEAAPVSDVPSSSSICSLSSENLPETQTSSHTEYSTHSWVQQQQMVDVVSDIQLQVDGGERLNRLRKERPPPLVVPGTPPRGFSSREAVQRGLEDEDGTHNVPLSTDVTHNIQSVNTRQGLSCQEEDLSSLTTDIDESIEQLNQLILDLDPTFIPVPTSCAPLSRSASLHTNGLSHKGNTNMSGWKQQMKVSDVTDYAGLHSPGWKGGQSFRGSPAYYSPPFSPAQHGHPYKTNSVDYRGETDGSDIVPPTPGFPVSPPTPYVKHFSEFSQLRTSGQWDQHSSTQVGCEAALLWALGHCCAQPDGGDPHHTSLANLVTLELRDNQLKSLPTSLSFLVKLEQLDLGSNELEVLPDTLGALPNLRELWLDRNQLSSLPPELGNLRRLVCLDVSENRLEELPSELNGLLALTDLLLTQNLLEDVPDSIGCLKQLSIFKVDQNRLTQLTDSIGECENLTELVLTENLLESLPRSLGKLKKLTNLNVDRNHLGTVPKELGGCACLNVLSLRDNRLGKLPAELADATELHVLDVAGNRLQNLPFALTNLNLKAMWLAENQSQPMLKFQTEDDEQTGEKVLTCYLLPQQPSPSLENLLQNSVDDSWTDSNLNRVSVIQFQEETKAQEEDDEAAAERRGLQRRATPHPNELKVMKKVIEERRNEAYTSRDEESPDSQEKRLSDLSNQSHDSQVSNSTLSATSHEERQNVTSQREDFVDGHAPHYDDELDEMEVEYIEPTVHFAEEPIIRGLDDDDEENREDGERSDEEERPVFPAEKQRLIRKDTPHYKKHFKITKLPKPETVAALLQGFNPESMNSPTKPAEEEEEEEEEEDEDEEDQGMCTPQHLPRMEALEDSRLQVNSSLVKGVKFDQVNNLLIEPARIEEEEHSLIIMRQTGGLGISIAGGKGSTPYKGDDEGIFISRVSEDGPAARAGVKVGDKLLEVNGVDLHEAEHHTAVEALRSSGASVSMSVLREHMVEPENAITTTPLRPEDDYFPRERRSSGIAFNIETAPKGPQERLSTCLLRNDKGLGFSIAGGKGSTPYRTADTAIYISRIAEGGAANRDSTLRVGDRVISINGVDMTEARHDQAVALLTGTSPTIALVVERDLNAPGGSPGQSRARAHSPPPPEPSDSPDQEEDGLTMHGNNLSRMEDEYPIEEVILLKSGGPLGLSIVGGSDHASHPFGINEPGVFISKVIPNGLACESGLRVGDRILEVNAIDLRHATHQEAVRALLANKQEIRMLVRRDPSPPGMQEIVINKQPGEKLGISIRGGAKGHAGNPFDPTDEGIFISKVSSSGAAARDSRLKVGMRILEVNNHSLLGMTHTEAVRVLRAVGDSLVMLMCDGFDPQKMTGVEASPGIIANPFATGIVRKNSMESISSIDRDLSPEEMEIMQKESEMVRETSQWEREEMEKVERMRLEREEANRLLEEETENMGTGPLKLDYKTLAALPTTSLQKLNRFSPSVSLTAPMEAPLQGQYGAPLEPLGFGLGNPTNPLEHTDPEPFSSLNMEHLHESQFSPNGTSITDSAGSSTTINSSTFAPEEEEGEEENLVDSQPICFKENPFLVANRKGKGRPPGQQILSGPPVGYGKQGQLKPWLFSKAPPSDFNRTESPIRDAPYSPTIQPPSHHSSSSSLCGGRETRFANLHYTSTPTAIENSPSSTRPGAIQPVGRMRQSPSPGTPEGHSPNPFQHGPSPFNSQTSPRAPSPTSPDEFPMNVKQAYKAFAAVPRSLAVLEPPQDQYGVRNNYHPKEPSPEPELMNEVFDDVIDGQEGAGLSRHGSPRPHLSPDRREYLSLAAVPRLSRPSWDLQSPSPGGRGSPEQRSFRDRQKYFEIDVKQQTPEKPKPRVSLVGEDDLKKMREEEERKFEQRAREYLMDEDEEDEEEDLAKQVAQMKATGKVLLDGVEYNVEPVSTPTQHCATPPCYNVTPPSYCGSSGPSSVDGKGDSQRNSLEDSFRMEQRPNSMTGLIPAYTGDSAAPIRTAKAERRHQERLRMQSPELSVASDKDLSPAEKRALEAEKRAMWRAARPCGAEDDVRQYEQDLAKRLYQARVRASQGRDEAPQPPTSSSSSAASQLRMKSLEQDALKAQMVIAKSRDGKKRGTLDQLTESPSPAPTPSPTPMEELSARGVTSPGRLSLSSKKFDYRQFAAIPSSKPVYDIQSPDAVEELQFIDDGSSNPVPAASPEAEVPPPLPATSALEEMALYSNKRKLRQGRRSLETAVPT</sequence>
<feature type="compositionally biased region" description="Low complexity" evidence="24">
    <location>
        <begin position="374"/>
        <end position="387"/>
    </location>
</feature>
<keyword evidence="6" id="KW-0217">Developmental protein</keyword>
<evidence type="ECO:0000256" key="18">
    <source>
        <dbReference type="ARBA" id="ARBA00023273"/>
    </source>
</evidence>
<dbReference type="CDD" id="cd06701">
    <property type="entry name" value="PDZ4_Scribble-like"/>
    <property type="match status" value="1"/>
</dbReference>
<dbReference type="SMART" id="SM01326">
    <property type="entry name" value="PTEN_C2"/>
    <property type="match status" value="1"/>
</dbReference>
<dbReference type="GeneID" id="104955471"/>
<dbReference type="SMART" id="SM00364">
    <property type="entry name" value="LRR_BAC"/>
    <property type="match status" value="8"/>
</dbReference>
<evidence type="ECO:0000256" key="7">
    <source>
        <dbReference type="ARBA" id="ARBA00022475"/>
    </source>
</evidence>
<evidence type="ECO:0000256" key="3">
    <source>
        <dbReference type="ARBA" id="ARBA00004510"/>
    </source>
</evidence>
<dbReference type="PROSITE" id="PS51450">
    <property type="entry name" value="LRR"/>
    <property type="match status" value="2"/>
</dbReference>
<dbReference type="PROSITE" id="PS51182">
    <property type="entry name" value="C2_TENSIN"/>
    <property type="match status" value="1"/>
</dbReference>
<dbReference type="Gene3D" id="2.30.42.10">
    <property type="match status" value="4"/>
</dbReference>
<dbReference type="InterPro" id="IPR050614">
    <property type="entry name" value="Synaptic_Scaffolding_LAP-MAGUK"/>
</dbReference>
<feature type="domain" description="PDZ" evidence="26">
    <location>
        <begin position="1347"/>
        <end position="1434"/>
    </location>
</feature>
<dbReference type="CTD" id="23513"/>
<feature type="region of interest" description="Disordered" evidence="24">
    <location>
        <begin position="2634"/>
        <end position="2655"/>
    </location>
</feature>
<dbReference type="GO" id="GO:0045197">
    <property type="term" value="P:establishment or maintenance of epithelial cell apical/basal polarity"/>
    <property type="evidence" value="ECO:0007669"/>
    <property type="project" value="TreeGrafter"/>
</dbReference>
<dbReference type="SUPFAM" id="SSF52799">
    <property type="entry name" value="(Phosphotyrosine protein) phosphatases II"/>
    <property type="match status" value="1"/>
</dbReference>
<dbReference type="SUPFAM" id="SSF50156">
    <property type="entry name" value="PDZ domain-like"/>
    <property type="match status" value="4"/>
</dbReference>
<dbReference type="GO" id="GO:0098609">
    <property type="term" value="P:cell-cell adhesion"/>
    <property type="evidence" value="ECO:0007669"/>
    <property type="project" value="TreeGrafter"/>
</dbReference>
<dbReference type="GO" id="GO:0043113">
    <property type="term" value="P:receptor clustering"/>
    <property type="evidence" value="ECO:0007669"/>
    <property type="project" value="TreeGrafter"/>
</dbReference>
<feature type="compositionally biased region" description="Acidic residues" evidence="24">
    <location>
        <begin position="2002"/>
        <end position="2012"/>
    </location>
</feature>
<evidence type="ECO:0000313" key="29">
    <source>
        <dbReference type="Proteomes" id="UP000504611"/>
    </source>
</evidence>
<dbReference type="InterPro" id="IPR035892">
    <property type="entry name" value="C2_domain_sf"/>
</dbReference>
<feature type="compositionally biased region" description="Polar residues" evidence="24">
    <location>
        <begin position="1976"/>
        <end position="2000"/>
    </location>
</feature>
<feature type="compositionally biased region" description="Acidic residues" evidence="24">
    <location>
        <begin position="1281"/>
        <end position="1297"/>
    </location>
</feature>
<feature type="domain" description="Phosphatase tensin-type" evidence="27">
    <location>
        <begin position="1"/>
        <end position="170"/>
    </location>
</feature>
<dbReference type="FunFam" id="2.30.42.10:FF:000041">
    <property type="entry name" value="protein scribble homolog isoform X1"/>
    <property type="match status" value="1"/>
</dbReference>
<evidence type="ECO:0000256" key="19">
    <source>
        <dbReference type="ARBA" id="ARBA00023288"/>
    </source>
</evidence>
<feature type="domain" description="PDZ" evidence="26">
    <location>
        <begin position="1714"/>
        <end position="1802"/>
    </location>
</feature>
<dbReference type="SMART" id="SM00369">
    <property type="entry name" value="LRR_TYP"/>
    <property type="match status" value="9"/>
</dbReference>
<dbReference type="InterPro" id="IPR014020">
    <property type="entry name" value="Tensin_C2-dom"/>
</dbReference>
<evidence type="ECO:0000256" key="1">
    <source>
        <dbReference type="ARBA" id="ARBA00004202"/>
    </source>
</evidence>
<dbReference type="SMART" id="SM00404">
    <property type="entry name" value="PTPc_motif"/>
    <property type="match status" value="1"/>
</dbReference>
<feature type="region of interest" description="Disordered" evidence="24">
    <location>
        <begin position="1079"/>
        <end position="1181"/>
    </location>
</feature>
<dbReference type="Pfam" id="PF23598">
    <property type="entry name" value="LRR_14"/>
    <property type="match status" value="1"/>
</dbReference>
<feature type="compositionally biased region" description="Basic and acidic residues" evidence="24">
    <location>
        <begin position="2404"/>
        <end position="2421"/>
    </location>
</feature>
<dbReference type="InterPro" id="IPR001478">
    <property type="entry name" value="PDZ"/>
</dbReference>
<dbReference type="PANTHER" id="PTHR23119">
    <property type="entry name" value="DISCS LARGE"/>
    <property type="match status" value="1"/>
</dbReference>
<feature type="compositionally biased region" description="Polar residues" evidence="24">
    <location>
        <begin position="1141"/>
        <end position="1159"/>
    </location>
</feature>
<dbReference type="SUPFAM" id="SSF52058">
    <property type="entry name" value="L domain-like"/>
    <property type="match status" value="1"/>
</dbReference>
<dbReference type="GO" id="GO:0005912">
    <property type="term" value="C:adherens junction"/>
    <property type="evidence" value="ECO:0007669"/>
    <property type="project" value="UniProtKB-SubCell"/>
</dbReference>
<feature type="compositionally biased region" description="Basic and acidic residues" evidence="24">
    <location>
        <begin position="2315"/>
        <end position="2336"/>
    </location>
</feature>
<dbReference type="GO" id="GO:0098968">
    <property type="term" value="P:neurotransmitter receptor transport postsynaptic membrane to endosome"/>
    <property type="evidence" value="ECO:0007669"/>
    <property type="project" value="TreeGrafter"/>
</dbReference>